<sequence length="61" mass="7067">MHEVNQKRKENPNNLFDLRASDQYDILLLNMSSLTINGSIIYIEIISHTPCKSFPICRSML</sequence>
<evidence type="ECO:0000313" key="1">
    <source>
        <dbReference type="EMBL" id="MBX65706.1"/>
    </source>
</evidence>
<name>A0A2P2QFI9_RHIMU</name>
<proteinExistence type="predicted"/>
<dbReference type="EMBL" id="GGEC01085222">
    <property type="protein sequence ID" value="MBX65706.1"/>
    <property type="molecule type" value="Transcribed_RNA"/>
</dbReference>
<reference evidence="1" key="1">
    <citation type="submission" date="2018-02" db="EMBL/GenBank/DDBJ databases">
        <title>Rhizophora mucronata_Transcriptome.</title>
        <authorList>
            <person name="Meera S.P."/>
            <person name="Sreeshan A."/>
            <person name="Augustine A."/>
        </authorList>
    </citation>
    <scope>NUCLEOTIDE SEQUENCE</scope>
    <source>
        <tissue evidence="1">Leaf</tissue>
    </source>
</reference>
<organism evidence="1">
    <name type="scientific">Rhizophora mucronata</name>
    <name type="common">Asiatic mangrove</name>
    <dbReference type="NCBI Taxonomy" id="61149"/>
    <lineage>
        <taxon>Eukaryota</taxon>
        <taxon>Viridiplantae</taxon>
        <taxon>Streptophyta</taxon>
        <taxon>Embryophyta</taxon>
        <taxon>Tracheophyta</taxon>
        <taxon>Spermatophyta</taxon>
        <taxon>Magnoliopsida</taxon>
        <taxon>eudicotyledons</taxon>
        <taxon>Gunneridae</taxon>
        <taxon>Pentapetalae</taxon>
        <taxon>rosids</taxon>
        <taxon>fabids</taxon>
        <taxon>Malpighiales</taxon>
        <taxon>Rhizophoraceae</taxon>
        <taxon>Rhizophora</taxon>
    </lineage>
</organism>
<accession>A0A2P2QFI9</accession>
<dbReference type="AlphaFoldDB" id="A0A2P2QFI9"/>
<protein>
    <submittedName>
        <fullName evidence="1">Uncharacterized protein</fullName>
    </submittedName>
</protein>